<dbReference type="InterPro" id="IPR021312">
    <property type="entry name" value="DUF2889"/>
</dbReference>
<dbReference type="RefSeq" id="WP_119830403.1">
    <property type="nucleotide sequence ID" value="NZ_QYUL01000001.1"/>
</dbReference>
<name>A0A418W435_9PROT</name>
<reference evidence="1 2" key="1">
    <citation type="submission" date="2018-09" db="EMBL/GenBank/DDBJ databases">
        <authorList>
            <person name="Zhu H."/>
        </authorList>
    </citation>
    <scope>NUCLEOTIDE SEQUENCE [LARGE SCALE GENOMIC DNA]</scope>
    <source>
        <strain evidence="1 2">K2W22B-5</strain>
    </source>
</reference>
<gene>
    <name evidence="1" type="ORF">D3877_09775</name>
</gene>
<keyword evidence="2" id="KW-1185">Reference proteome</keyword>
<dbReference type="AlphaFoldDB" id="A0A418W435"/>
<dbReference type="Proteomes" id="UP000283458">
    <property type="component" value="Unassembled WGS sequence"/>
</dbReference>
<dbReference type="EMBL" id="QYUL01000001">
    <property type="protein sequence ID" value="RJF84766.1"/>
    <property type="molecule type" value="Genomic_DNA"/>
</dbReference>
<evidence type="ECO:0000313" key="1">
    <source>
        <dbReference type="EMBL" id="RJF84766.1"/>
    </source>
</evidence>
<proteinExistence type="predicted"/>
<organism evidence="1 2">
    <name type="scientific">Azospirillum cavernae</name>
    <dbReference type="NCBI Taxonomy" id="2320860"/>
    <lineage>
        <taxon>Bacteria</taxon>
        <taxon>Pseudomonadati</taxon>
        <taxon>Pseudomonadota</taxon>
        <taxon>Alphaproteobacteria</taxon>
        <taxon>Rhodospirillales</taxon>
        <taxon>Azospirillaceae</taxon>
        <taxon>Azospirillum</taxon>
    </lineage>
</organism>
<accession>A0A418W435</accession>
<dbReference type="Pfam" id="PF11136">
    <property type="entry name" value="DUF2889"/>
    <property type="match status" value="1"/>
</dbReference>
<dbReference type="OrthoDB" id="6862397at2"/>
<evidence type="ECO:0000313" key="2">
    <source>
        <dbReference type="Proteomes" id="UP000283458"/>
    </source>
</evidence>
<sequence>MPLSTPAARAPIHTRKVTCEGFRRTDGMWDIEGHITDVKSYPFHTEERGPMEPGDPIHQMWMRLTVDDQLTVHAVEAVTEHSPYRACPSITPRFQALVGLRIGPGWTRAVKDRLGGAQGCTHLVELLGPMATTAFQTVFPILTREKADKAKAEGRNVQDRKERPVLLNMCHIFSSDGEVVRKHWPDHYTGDRAADEAAE</sequence>
<comment type="caution">
    <text evidence="1">The sequence shown here is derived from an EMBL/GenBank/DDBJ whole genome shotgun (WGS) entry which is preliminary data.</text>
</comment>
<protein>
    <submittedName>
        <fullName evidence="1">DUF2889 domain-containing protein</fullName>
    </submittedName>
</protein>